<feature type="compositionally biased region" description="Basic and acidic residues" evidence="4">
    <location>
        <begin position="821"/>
        <end position="830"/>
    </location>
</feature>
<feature type="compositionally biased region" description="Low complexity" evidence="4">
    <location>
        <begin position="314"/>
        <end position="353"/>
    </location>
</feature>
<dbReference type="InterPro" id="IPR036770">
    <property type="entry name" value="Ankyrin_rpt-contain_sf"/>
</dbReference>
<dbReference type="SMART" id="SM00248">
    <property type="entry name" value="ANK"/>
    <property type="match status" value="11"/>
</dbReference>
<feature type="compositionally biased region" description="Low complexity" evidence="4">
    <location>
        <begin position="364"/>
        <end position="375"/>
    </location>
</feature>
<feature type="region of interest" description="Disordered" evidence="4">
    <location>
        <begin position="231"/>
        <end position="379"/>
    </location>
</feature>
<feature type="compositionally biased region" description="Low complexity" evidence="4">
    <location>
        <begin position="535"/>
        <end position="555"/>
    </location>
</feature>
<keyword evidence="1" id="KW-0677">Repeat</keyword>
<name>A0ABQ5SNE0_9CHLO</name>
<protein>
    <submittedName>
        <fullName evidence="5">Uncharacterized protein</fullName>
    </submittedName>
</protein>
<dbReference type="SUPFAM" id="SSF48403">
    <property type="entry name" value="Ankyrin repeat"/>
    <property type="match status" value="3"/>
</dbReference>
<organism evidence="5 6">
    <name type="scientific">Volvox africanus</name>
    <dbReference type="NCBI Taxonomy" id="51714"/>
    <lineage>
        <taxon>Eukaryota</taxon>
        <taxon>Viridiplantae</taxon>
        <taxon>Chlorophyta</taxon>
        <taxon>core chlorophytes</taxon>
        <taxon>Chlorophyceae</taxon>
        <taxon>CS clade</taxon>
        <taxon>Chlamydomonadales</taxon>
        <taxon>Volvocaceae</taxon>
        <taxon>Volvox</taxon>
    </lineage>
</organism>
<dbReference type="InterPro" id="IPR002110">
    <property type="entry name" value="Ankyrin_rpt"/>
</dbReference>
<feature type="repeat" description="ANK" evidence="3">
    <location>
        <begin position="1978"/>
        <end position="2010"/>
    </location>
</feature>
<dbReference type="PANTHER" id="PTHR24198">
    <property type="entry name" value="ANKYRIN REPEAT AND PROTEIN KINASE DOMAIN-CONTAINING PROTEIN"/>
    <property type="match status" value="1"/>
</dbReference>
<evidence type="ECO:0000256" key="4">
    <source>
        <dbReference type="SAM" id="MobiDB-lite"/>
    </source>
</evidence>
<dbReference type="PROSITE" id="PS50297">
    <property type="entry name" value="ANK_REP_REGION"/>
    <property type="match status" value="2"/>
</dbReference>
<evidence type="ECO:0000256" key="1">
    <source>
        <dbReference type="ARBA" id="ARBA00022737"/>
    </source>
</evidence>
<dbReference type="EMBL" id="BSDZ01000114">
    <property type="protein sequence ID" value="GLI71523.1"/>
    <property type="molecule type" value="Genomic_DNA"/>
</dbReference>
<evidence type="ECO:0000313" key="5">
    <source>
        <dbReference type="EMBL" id="GLI71523.1"/>
    </source>
</evidence>
<evidence type="ECO:0000256" key="2">
    <source>
        <dbReference type="ARBA" id="ARBA00023043"/>
    </source>
</evidence>
<dbReference type="PANTHER" id="PTHR24198:SF165">
    <property type="entry name" value="ANKYRIN REPEAT-CONTAINING PROTEIN-RELATED"/>
    <property type="match status" value="1"/>
</dbReference>
<feature type="compositionally biased region" description="Polar residues" evidence="4">
    <location>
        <begin position="802"/>
        <end position="812"/>
    </location>
</feature>
<feature type="compositionally biased region" description="Gly residues" evidence="4">
    <location>
        <begin position="752"/>
        <end position="775"/>
    </location>
</feature>
<evidence type="ECO:0000313" key="6">
    <source>
        <dbReference type="Proteomes" id="UP001165090"/>
    </source>
</evidence>
<feature type="compositionally biased region" description="Low complexity" evidence="4">
    <location>
        <begin position="135"/>
        <end position="158"/>
    </location>
</feature>
<gene>
    <name evidence="5" type="ORF">VaNZ11_016749</name>
</gene>
<accession>A0ABQ5SNE0</accession>
<feature type="region of interest" description="Disordered" evidence="4">
    <location>
        <begin position="453"/>
        <end position="485"/>
    </location>
</feature>
<feature type="region of interest" description="Disordered" evidence="4">
    <location>
        <begin position="917"/>
        <end position="981"/>
    </location>
</feature>
<keyword evidence="2 3" id="KW-0040">ANK repeat</keyword>
<feature type="repeat" description="ANK" evidence="3">
    <location>
        <begin position="2051"/>
        <end position="2083"/>
    </location>
</feature>
<feature type="compositionally biased region" description="Low complexity" evidence="4">
    <location>
        <begin position="965"/>
        <end position="981"/>
    </location>
</feature>
<reference evidence="5 6" key="1">
    <citation type="journal article" date="2023" name="IScience">
        <title>Expanded male sex-determining region conserved during the evolution of homothallism in the green alga Volvox.</title>
        <authorList>
            <person name="Yamamoto K."/>
            <person name="Matsuzaki R."/>
            <person name="Mahakham W."/>
            <person name="Heman W."/>
            <person name="Sekimoto H."/>
            <person name="Kawachi M."/>
            <person name="Minakuchi Y."/>
            <person name="Toyoda A."/>
            <person name="Nozaki H."/>
        </authorList>
    </citation>
    <scope>NUCLEOTIDE SEQUENCE [LARGE SCALE GENOMIC DNA]</scope>
    <source>
        <strain evidence="5 6">NIES-4468</strain>
    </source>
</reference>
<proteinExistence type="predicted"/>
<feature type="repeat" description="ANK" evidence="3">
    <location>
        <begin position="1174"/>
        <end position="1206"/>
    </location>
</feature>
<feature type="region of interest" description="Disordered" evidence="4">
    <location>
        <begin position="530"/>
        <end position="555"/>
    </location>
</feature>
<feature type="region of interest" description="Disordered" evidence="4">
    <location>
        <begin position="2842"/>
        <end position="2886"/>
    </location>
</feature>
<dbReference type="Proteomes" id="UP001165090">
    <property type="component" value="Unassembled WGS sequence"/>
</dbReference>
<evidence type="ECO:0000256" key="3">
    <source>
        <dbReference type="PROSITE-ProRule" id="PRU00023"/>
    </source>
</evidence>
<sequence length="2899" mass="293182">MNTGQGKSAGVASKPMAIKNNTVKPNGDGSPAKSLASASSKPAAKAAPASPPKKPAGDGTTAKQAAVKPSSTSAPVSPKNPISSKTPKSTAASTSGAEPQPCSPPAVAAGGEKTVESDGNVPVTSKPAKRAPVLARATADPSTAPAAAKPAVPETPTAPGDPVITAVNPKPATAAVECPDVKATSSGSGSSSAAPADNHVTKDPRVVIPAGDAAAAAAIAADGSEAMLSKRPSLVAGPAPVPPPAADTATAAAGPRSQAAGPPLRSGSSSAAASAVAPEPAPRPTSTITTSSSDVAADSPNTSTAEHEPAAPQTTTTTAIITTTAERSASGATTTAALAAAAAAAASVPQAASEPMTTSAPVPSASALDAASTADPVLNRPLPIPVEKAASVRAISPVSQIASEPAIDCITVKPAATQPPVKGAPSLKVISAPPPLRTASMGAVLAFDGTADAENSAGTEPADTAATKPGASKAPALPPRSRTGSTAWEAPPIAAGADDVAAVPAASAPVVLFEASVSTRSLLPQDLEREAEAVAATSPQQPSTTTTPQSMPAPSVETATAGAAALAAASSAPAGCVVITLEHNPSGPCPVELSWPALDPAGSGEGVAWTCTADLMTAAMKALRAKYGAVQASPAVNAFFVEPAVGSGAAGALERRRWLSTFDALPQELLAAASSGGRANVILQGITCGEAVEPQAAGAATRTPAVSTMFPLPGFAESVESVGVGAPPSRVTFLSEAGSSRASPNPPTRGLLRGGSRGGSNGGGTAAAGPAGGRILGAGHRSVRIRLEENTVETLCVESACPSPSSLRSQVHGTRLPPLRNDSDRSRADDETTGPSPFRGRLGVTRSSRRLIVPACDLIAESVASSECDNSVRSPMAMDATAAAVVKRDPVQVLKQTNSLGAEFEANVVTTAAVTTTARDARGGEEGENGGGEIGAGAAAGTRSSPGRAAASSVVTAKRRSSSTGMEGAPPAAAGAVASSMGRRSSLVVRSEADTGSGEDLEAAFFPAPAAEWIDLMGAETTDSQAPSQPGGCLSCFSTGSKAAQQQQWRERLQEALKARDEAEVAAWVTFHCGRSGTRNQRELDAMLWLAVEARAPGLVKVLIRGGANPDAPRPMGLMADAAPTRGSLGSPSVARPMPSARVKDSAVVSAPLPPPPAMAWWPGSAATATAALEGLTPLMRAAELASYDVVEVLLAGGANAIVVHPTTGWTAVHRAVLATSPSTTAWGGRRLFPAMAVGVGSNSSSGSAVTAAAGKVGVRGVTSAAAEKGGGGGGGDDAAASALHCLRLLVQRIGLQHAAVLTTAGRYSDDLVRFAVRHGRSEALSWLLSTGLSPDGGASSADDDDDEASCAFLAGRLGLTVEVWDTPPPPRQGALRDRARPLSWLISPEERLFTERRRQLLMGAAAGGRVDVLAAVLDKPPPLDRLRRDELEAAIGACRLAQPRNQRQVEELLTRKAHTYMSWERETLPALRRFDEPVIREWLVCDRPMPVEVDRALAALLSSERLGAPLWHDNAAAAVQVLLDGGADIEHEWDVDTAQLPHLMSGREIKTLRPLQAALLAPAPAIARQLLAAGADPRRRDAKGENALFFSIRTAVAASIIAHECNDPDVIRMVRQQPSGISCANSSGRSGAAAAAASEVTSSECIDVLLATEHAAELLAARNDDGLTPAVLAALADTKGILEKLCAAGADPWATPVAAAPGAPPVPSELVSSGNRRSASENSSLWSVGHEAARLGALSTLELLLGGPSSTVGRKAPLTAANAEQAAVRRRDALVGAIRGGRVGAAKLALDAGGFSGSLYEAELAAALALCKASAVQKLPAAADIAAATGGPHGPDAPRYEALAAFLASRAHVYMNWEGEVLPAIRSGSVSVVRRWIAYDKISAATATRALCALVDAAQQCTSSAASVETTAGAAAASTAAATTALDGDAVAAGVLSRLYSVGASCLTSPGKAVADVAAELVKAGADVNFQQEPSAGGQSLLMQVAVIGHLPLLEALLALGARVDAEDAAGMTAVDHAVLARARLADNGCLAALLAAYGARRINAHRNHAGDSALMLAVRAGDSTAVQLLMASGATPAAADASAPARTGSMSGAVAASAAPAAGSISASDVGAVSRTHRISPSASDDPPGVSTAALVTTASAAAAIGSDARPSSDVSTTAPSELAALNGRSLDTFTSGLTRRGSALYLAARMDDKMMLQQLLRKASCNDDDLASCRQEVQLGALHGGRVALLEASLAVPELLKSVPGPAEGGGATALGGAATVCARLSEQAAVRLAEAQGLVVELQAVAADASAAAGDAGAAGAVPISVADVTRLQRYLTAKASALEALKGAHSRMGEFYALAKLHMEALEGALEAKKELVSNSIRDSSDAQVKLMAATTRLTASKDSVLRSVLARRDAQLGRVEGLLEKKLAGLAAAQRRAEAKVTSDVEGIIMDMRKLVGRKLKDIDAKKLQAFGHLGALERKLDVVWGRRQRLLAGRPPAVRVALNQKMGALMQQLGTRREALNEAVSAAIAKMEGGQRRGTALVNMEALRAALAREQQDMARGACEAAAIAKAAIVQRAEELLRIDKHDQLLRIVGHMQAEVTRGSSSTAAASAKALAALQQAYAVAVGDLERRVAQARARMQEHLTELMASHVDLVKTLTLADDASQAEAATEALAALPDAQLNPSGTPPDVAMLLLKFEGAAALDGVQHAGLNGGSGGENGTSAQESTLSVLQRVATVEETIEDMIQDMAAEVLHAFPADGICDTLAPLDLAPLLEPDSEISTAGLGIDRLRQDIAAIDFGLPNLDLEVGDLDLSALEDDVGGQGGMRAFGVGAAAMGMGLGAYDNYDEDDVGDDVGAAPQGRYGNGGGVGGVIRNRRSSDEGDAEPGGGRGRYHAADYGDRHEDDFALSYS</sequence>
<feature type="compositionally biased region" description="Low complexity" evidence="4">
    <location>
        <begin position="30"/>
        <end position="48"/>
    </location>
</feature>
<feature type="region of interest" description="Disordered" evidence="4">
    <location>
        <begin position="1"/>
        <end position="205"/>
    </location>
</feature>
<keyword evidence="6" id="KW-1185">Reference proteome</keyword>
<feature type="compositionally biased region" description="Low complexity" evidence="4">
    <location>
        <begin position="83"/>
        <end position="95"/>
    </location>
</feature>
<feature type="region of interest" description="Disordered" evidence="4">
    <location>
        <begin position="799"/>
        <end position="843"/>
    </location>
</feature>
<feature type="region of interest" description="Disordered" evidence="4">
    <location>
        <begin position="735"/>
        <end position="775"/>
    </location>
</feature>
<dbReference type="Gene3D" id="1.25.40.20">
    <property type="entry name" value="Ankyrin repeat-containing domain"/>
    <property type="match status" value="5"/>
</dbReference>
<comment type="caution">
    <text evidence="5">The sequence shown here is derived from an EMBL/GenBank/DDBJ whole genome shotgun (WGS) entry which is preliminary data.</text>
</comment>
<dbReference type="Pfam" id="PF00023">
    <property type="entry name" value="Ank"/>
    <property type="match status" value="1"/>
</dbReference>
<dbReference type="PROSITE" id="PS50088">
    <property type="entry name" value="ANK_REPEAT"/>
    <property type="match status" value="3"/>
</dbReference>
<feature type="compositionally biased region" description="Low complexity" evidence="4">
    <location>
        <begin position="246"/>
        <end position="293"/>
    </location>
</feature>